<dbReference type="Gene3D" id="1.10.150.80">
    <property type="entry name" value="HRDC domain"/>
    <property type="match status" value="1"/>
</dbReference>
<comment type="catalytic activity">
    <reaction evidence="15">
        <text>Couples ATP hydrolysis with the unwinding of duplex DNA by translocating in the 3'-5' direction.</text>
        <dbReference type="EC" id="5.6.2.4"/>
    </reaction>
</comment>
<evidence type="ECO:0000259" key="18">
    <source>
        <dbReference type="PROSITE" id="PS51192"/>
    </source>
</evidence>
<dbReference type="SMART" id="SM00341">
    <property type="entry name" value="HRDC"/>
    <property type="match status" value="1"/>
</dbReference>
<keyword evidence="9" id="KW-0862">Zinc</keyword>
<dbReference type="Pfam" id="PF00570">
    <property type="entry name" value="HRDC"/>
    <property type="match status" value="1"/>
</dbReference>
<evidence type="ECO:0000256" key="15">
    <source>
        <dbReference type="ARBA" id="ARBA00034617"/>
    </source>
</evidence>
<dbReference type="InterPro" id="IPR011545">
    <property type="entry name" value="DEAD/DEAH_box_helicase_dom"/>
</dbReference>
<evidence type="ECO:0000256" key="8">
    <source>
        <dbReference type="ARBA" id="ARBA00022806"/>
    </source>
</evidence>
<gene>
    <name evidence="20" type="ORF">IGU_04644</name>
</gene>
<evidence type="ECO:0000256" key="2">
    <source>
        <dbReference type="ARBA" id="ARBA00001947"/>
    </source>
</evidence>
<reference evidence="20 21" key="1">
    <citation type="submission" date="2012-12" db="EMBL/GenBank/DDBJ databases">
        <title>The Genome Sequence of Bacillus cereus ISP2954.</title>
        <authorList>
            <consortium name="The Broad Institute Genome Sequencing Platform"/>
            <consortium name="The Broad Institute Genome Sequencing Center for Infectious Disease"/>
            <person name="Feldgarden M."/>
            <person name="Van der Auwera G.A."/>
            <person name="Mahillon J."/>
            <person name="Duprez V."/>
            <person name="Timmery S."/>
            <person name="Mattelet C."/>
            <person name="Dierick K."/>
            <person name="Sun M."/>
            <person name="Yu Z."/>
            <person name="Zhu L."/>
            <person name="Hu X."/>
            <person name="Shank E.B."/>
            <person name="Swiecicka I."/>
            <person name="Hansen B.M."/>
            <person name="Andrup L."/>
            <person name="Walker B."/>
            <person name="Young S.K."/>
            <person name="Zeng Q."/>
            <person name="Gargeya S."/>
            <person name="Fitzgerald M."/>
            <person name="Haas B."/>
            <person name="Abouelleil A."/>
            <person name="Alvarado L."/>
            <person name="Arachchi H.M."/>
            <person name="Berlin A.M."/>
            <person name="Chapman S.B."/>
            <person name="Dewar J."/>
            <person name="Goldberg J."/>
            <person name="Griggs A."/>
            <person name="Gujja S."/>
            <person name="Hansen M."/>
            <person name="Howarth C."/>
            <person name="Imamovic A."/>
            <person name="Larimer J."/>
            <person name="McCowan C."/>
            <person name="Murphy C."/>
            <person name="Neiman D."/>
            <person name="Pearson M."/>
            <person name="Priest M."/>
            <person name="Roberts A."/>
            <person name="Saif S."/>
            <person name="Shea T."/>
            <person name="Sisk P."/>
            <person name="Sykes S."/>
            <person name="Wortman J."/>
            <person name="Nusbaum C."/>
            <person name="Birren B."/>
        </authorList>
    </citation>
    <scope>NUCLEOTIDE SEQUENCE [LARGE SCALE GENOMIC DNA]</scope>
    <source>
        <strain evidence="20 21">ISP2954</strain>
    </source>
</reference>
<evidence type="ECO:0000256" key="4">
    <source>
        <dbReference type="ARBA" id="ARBA00022723"/>
    </source>
</evidence>
<evidence type="ECO:0000256" key="3">
    <source>
        <dbReference type="ARBA" id="ARBA00005446"/>
    </source>
</evidence>
<evidence type="ECO:0000256" key="10">
    <source>
        <dbReference type="ARBA" id="ARBA00022840"/>
    </source>
</evidence>
<dbReference type="InterPro" id="IPR001650">
    <property type="entry name" value="Helicase_C-like"/>
</dbReference>
<dbReference type="SMART" id="SM00490">
    <property type="entry name" value="HELICc"/>
    <property type="match status" value="1"/>
</dbReference>
<dbReference type="Pfam" id="PF09382">
    <property type="entry name" value="RQC"/>
    <property type="match status" value="1"/>
</dbReference>
<dbReference type="InterPro" id="IPR029491">
    <property type="entry name" value="Helicase_HTH"/>
</dbReference>
<feature type="domain" description="Helicase C-terminal" evidence="19">
    <location>
        <begin position="219"/>
        <end position="365"/>
    </location>
</feature>
<dbReference type="Gene3D" id="3.40.50.300">
    <property type="entry name" value="P-loop containing nucleotide triphosphate hydrolases"/>
    <property type="match status" value="2"/>
</dbReference>
<dbReference type="InterPro" id="IPR027417">
    <property type="entry name" value="P-loop_NTPase"/>
</dbReference>
<dbReference type="Proteomes" id="UP000013989">
    <property type="component" value="Unassembled WGS sequence"/>
</dbReference>
<feature type="domain" description="Helicase ATP-binding" evidence="18">
    <location>
        <begin position="26"/>
        <end position="195"/>
    </location>
</feature>
<comment type="cofactor">
    <cofactor evidence="1">
        <name>Mg(2+)</name>
        <dbReference type="ChEBI" id="CHEBI:18420"/>
    </cofactor>
</comment>
<dbReference type="GO" id="GO:0006310">
    <property type="term" value="P:DNA recombination"/>
    <property type="evidence" value="ECO:0007669"/>
    <property type="project" value="UniProtKB-UniRule"/>
</dbReference>
<comment type="similarity">
    <text evidence="3">Belongs to the helicase family. RecQ subfamily.</text>
</comment>
<dbReference type="FunFam" id="1.10.10.10:FF:000564">
    <property type="entry name" value="ATP-dependent DNA helicase RecQ"/>
    <property type="match status" value="1"/>
</dbReference>
<dbReference type="AlphaFoldDB" id="A0A9W5QFA0"/>
<dbReference type="SUPFAM" id="SSF52540">
    <property type="entry name" value="P-loop containing nucleoside triphosphate hydrolases"/>
    <property type="match status" value="1"/>
</dbReference>
<dbReference type="NCBIfam" id="TIGR00614">
    <property type="entry name" value="recQ_fam"/>
    <property type="match status" value="1"/>
</dbReference>
<name>A0A9W5QFA0_BACCE</name>
<dbReference type="PROSITE" id="PS50967">
    <property type="entry name" value="HRDC"/>
    <property type="match status" value="1"/>
</dbReference>
<dbReference type="GO" id="GO:0009378">
    <property type="term" value="F:four-way junction helicase activity"/>
    <property type="evidence" value="ECO:0007669"/>
    <property type="project" value="TreeGrafter"/>
</dbReference>
<keyword evidence="8 20" id="KW-0347">Helicase</keyword>
<dbReference type="GO" id="GO:0030894">
    <property type="term" value="C:replisome"/>
    <property type="evidence" value="ECO:0007669"/>
    <property type="project" value="TreeGrafter"/>
</dbReference>
<dbReference type="InterPro" id="IPR036388">
    <property type="entry name" value="WH-like_DNA-bd_sf"/>
</dbReference>
<dbReference type="SUPFAM" id="SSF47819">
    <property type="entry name" value="HRDC-like"/>
    <property type="match status" value="1"/>
</dbReference>
<dbReference type="GO" id="GO:0016787">
    <property type="term" value="F:hydrolase activity"/>
    <property type="evidence" value="ECO:0007669"/>
    <property type="project" value="UniProtKB-KW"/>
</dbReference>
<protein>
    <recommendedName>
        <fullName evidence="16">DNA helicase RecQ</fullName>
        <ecNumber evidence="16">5.6.2.4</ecNumber>
    </recommendedName>
</protein>
<evidence type="ECO:0000256" key="6">
    <source>
        <dbReference type="ARBA" id="ARBA00022763"/>
    </source>
</evidence>
<keyword evidence="4" id="KW-0479">Metal-binding</keyword>
<evidence type="ECO:0000256" key="12">
    <source>
        <dbReference type="ARBA" id="ARBA00023172"/>
    </source>
</evidence>
<dbReference type="EMBL" id="AHEJ01000083">
    <property type="protein sequence ID" value="EOP61207.1"/>
    <property type="molecule type" value="Genomic_DNA"/>
</dbReference>
<evidence type="ECO:0000256" key="9">
    <source>
        <dbReference type="ARBA" id="ARBA00022833"/>
    </source>
</evidence>
<sequence>MFTKAQELLASYFGYSSFRRGQDETIKNVLDGKDTVCIMPTGGGKSICYQIPALVFEGTTLVISPLISLMKDQVDTLVQNGISATYINSSISIAEANQRIQLAKQGHYKLLYVAPERLDSMEFVDQLIDMKIPMIAIDEAHCISQWGHDFRPSYLHIHRILDYLPEKPLVLALTATATPQVRDDICNTLEINQENTIMTTFERENLSFSVIKGQDRNAYLADYIRQNQKESGIIYAATRKVVDQLYEDLMKAGVSVSKYHAGMSDSDRNEQQELFLRDEVSVMVATSAFGMGIDKSNIRYVIHYQLPKNMESYYQEAGRAGRDGLDSTCILLYSSQDVQVQRFLIDQSTGESRFSNELEKLQNMTDYCHTEQCLQSFILQYFGEEPKEDCGRCGNCTDNRESIDVTRESQMVLSCMIRTNQRFGKQMIAQVLTGSKNKKVIEFNFHTLPTYGLLSNRSVKEVSEFIEFLISDELIAVEHGTYPTLKVTEKGKEVLLGKENVLRKERVETRQIVQDHPLFEVLREVRKEIAQGEGVPPFVIFSDQTLKDMCVKMPQNDSELLTVKGIGEHKLVKYGSHFLQAVQHFIEENPNYAETIKTEVVSERKKSGKASANSHLETYEMYKQGIDLNEIAKERNLSRQTIENHLIRCYEDGMEVDWQSFVPAEYESLIETAVQNAEGGLKSIKEQLPNEVSYFMIRAYLQIRK</sequence>
<evidence type="ECO:0000313" key="20">
    <source>
        <dbReference type="EMBL" id="EOP61207.1"/>
    </source>
</evidence>
<dbReference type="GO" id="GO:0046872">
    <property type="term" value="F:metal ion binding"/>
    <property type="evidence" value="ECO:0007669"/>
    <property type="project" value="UniProtKB-KW"/>
</dbReference>
<dbReference type="Pfam" id="PF00270">
    <property type="entry name" value="DEAD"/>
    <property type="match status" value="1"/>
</dbReference>
<evidence type="ECO:0000256" key="5">
    <source>
        <dbReference type="ARBA" id="ARBA00022741"/>
    </source>
</evidence>
<dbReference type="InterPro" id="IPR044876">
    <property type="entry name" value="HRDC_dom_sf"/>
</dbReference>
<feature type="domain" description="HRDC" evidence="17">
    <location>
        <begin position="512"/>
        <end position="592"/>
    </location>
</feature>
<comment type="caution">
    <text evidence="20">The sequence shown here is derived from an EMBL/GenBank/DDBJ whole genome shotgun (WGS) entry which is preliminary data.</text>
</comment>
<dbReference type="InterPro" id="IPR004589">
    <property type="entry name" value="DNA_helicase_ATP-dep_RecQ"/>
</dbReference>
<proteinExistence type="inferred from homology"/>
<dbReference type="GO" id="GO:0043590">
    <property type="term" value="C:bacterial nucleoid"/>
    <property type="evidence" value="ECO:0007669"/>
    <property type="project" value="TreeGrafter"/>
</dbReference>
<dbReference type="CDD" id="cd17920">
    <property type="entry name" value="DEXHc_RecQ"/>
    <property type="match status" value="1"/>
</dbReference>
<keyword evidence="13" id="KW-0234">DNA repair</keyword>
<keyword evidence="14" id="KW-0413">Isomerase</keyword>
<organism evidence="20 21">
    <name type="scientific">Bacillus cereus ISP2954</name>
    <dbReference type="NCBI Taxonomy" id="1053215"/>
    <lineage>
        <taxon>Bacteria</taxon>
        <taxon>Bacillati</taxon>
        <taxon>Bacillota</taxon>
        <taxon>Bacilli</taxon>
        <taxon>Bacillales</taxon>
        <taxon>Bacillaceae</taxon>
        <taxon>Bacillus</taxon>
        <taxon>Bacillus cereus group</taxon>
    </lineage>
</organism>
<keyword evidence="6" id="KW-0227">DNA damage</keyword>
<evidence type="ECO:0000313" key="21">
    <source>
        <dbReference type="Proteomes" id="UP000013989"/>
    </source>
</evidence>
<dbReference type="FunFam" id="3.40.50.300:FF:000296">
    <property type="entry name" value="ATP-dependent DNA helicase RecQ"/>
    <property type="match status" value="1"/>
</dbReference>
<dbReference type="NCBIfam" id="TIGR01389">
    <property type="entry name" value="recQ"/>
    <property type="match status" value="1"/>
</dbReference>
<dbReference type="PROSITE" id="PS51194">
    <property type="entry name" value="HELICASE_CTER"/>
    <property type="match status" value="1"/>
</dbReference>
<dbReference type="EC" id="5.6.2.4" evidence="16"/>
<evidence type="ECO:0000256" key="13">
    <source>
        <dbReference type="ARBA" id="ARBA00023204"/>
    </source>
</evidence>
<keyword evidence="10" id="KW-0067">ATP-binding</keyword>
<dbReference type="GO" id="GO:0003677">
    <property type="term" value="F:DNA binding"/>
    <property type="evidence" value="ECO:0007669"/>
    <property type="project" value="UniProtKB-KW"/>
</dbReference>
<evidence type="ECO:0000256" key="14">
    <source>
        <dbReference type="ARBA" id="ARBA00023235"/>
    </source>
</evidence>
<dbReference type="Pfam" id="PF00271">
    <property type="entry name" value="Helicase_C"/>
    <property type="match status" value="1"/>
</dbReference>
<dbReference type="PANTHER" id="PTHR13710">
    <property type="entry name" value="DNA HELICASE RECQ FAMILY MEMBER"/>
    <property type="match status" value="1"/>
</dbReference>
<dbReference type="GO" id="GO:0005524">
    <property type="term" value="F:ATP binding"/>
    <property type="evidence" value="ECO:0007669"/>
    <property type="project" value="UniProtKB-KW"/>
</dbReference>
<dbReference type="InterPro" id="IPR006293">
    <property type="entry name" value="DNA_helicase_ATP-dep_RecQ_bac"/>
</dbReference>
<comment type="cofactor">
    <cofactor evidence="2">
        <name>Zn(2+)</name>
        <dbReference type="ChEBI" id="CHEBI:29105"/>
    </cofactor>
</comment>
<dbReference type="SMART" id="SM00956">
    <property type="entry name" value="RQC"/>
    <property type="match status" value="1"/>
</dbReference>
<dbReference type="Pfam" id="PF16124">
    <property type="entry name" value="RecQ_Zn_bind"/>
    <property type="match status" value="1"/>
</dbReference>
<dbReference type="GO" id="GO:0043138">
    <property type="term" value="F:3'-5' DNA helicase activity"/>
    <property type="evidence" value="ECO:0007669"/>
    <property type="project" value="UniProtKB-EC"/>
</dbReference>
<dbReference type="SUPFAM" id="SSF46785">
    <property type="entry name" value="Winged helix' DNA-binding domain"/>
    <property type="match status" value="1"/>
</dbReference>
<dbReference type="GO" id="GO:0006260">
    <property type="term" value="P:DNA replication"/>
    <property type="evidence" value="ECO:0007669"/>
    <property type="project" value="InterPro"/>
</dbReference>
<dbReference type="FunFam" id="3.40.50.300:FF:001746">
    <property type="entry name" value="ATP-dependent DNA helicase recQ"/>
    <property type="match status" value="1"/>
</dbReference>
<dbReference type="InterPro" id="IPR010997">
    <property type="entry name" value="HRDC-like_sf"/>
</dbReference>
<keyword evidence="11" id="KW-0238">DNA-binding</keyword>
<evidence type="ECO:0000256" key="7">
    <source>
        <dbReference type="ARBA" id="ARBA00022801"/>
    </source>
</evidence>
<evidence type="ECO:0000256" key="1">
    <source>
        <dbReference type="ARBA" id="ARBA00001946"/>
    </source>
</evidence>
<dbReference type="GO" id="GO:0009432">
    <property type="term" value="P:SOS response"/>
    <property type="evidence" value="ECO:0007669"/>
    <property type="project" value="UniProtKB-UniRule"/>
</dbReference>
<dbReference type="PROSITE" id="PS51192">
    <property type="entry name" value="HELICASE_ATP_BIND_1"/>
    <property type="match status" value="1"/>
</dbReference>
<dbReference type="InterPro" id="IPR036390">
    <property type="entry name" value="WH_DNA-bd_sf"/>
</dbReference>
<keyword evidence="7" id="KW-0378">Hydrolase</keyword>
<dbReference type="RefSeq" id="WP_000494270.1">
    <property type="nucleotide sequence ID" value="NZ_KB976759.1"/>
</dbReference>
<accession>A0A9W5QFA0</accession>
<dbReference type="InterPro" id="IPR032284">
    <property type="entry name" value="RecQ_Zn-bd"/>
</dbReference>
<dbReference type="GO" id="GO:0005737">
    <property type="term" value="C:cytoplasm"/>
    <property type="evidence" value="ECO:0007669"/>
    <property type="project" value="TreeGrafter"/>
</dbReference>
<evidence type="ECO:0000256" key="11">
    <source>
        <dbReference type="ARBA" id="ARBA00023125"/>
    </source>
</evidence>
<evidence type="ECO:0000259" key="19">
    <source>
        <dbReference type="PROSITE" id="PS51194"/>
    </source>
</evidence>
<dbReference type="CDD" id="cd18794">
    <property type="entry name" value="SF2_C_RecQ"/>
    <property type="match status" value="1"/>
</dbReference>
<dbReference type="GO" id="GO:0006281">
    <property type="term" value="P:DNA repair"/>
    <property type="evidence" value="ECO:0007669"/>
    <property type="project" value="UniProtKB-KW"/>
</dbReference>
<dbReference type="Pfam" id="PF14493">
    <property type="entry name" value="HTH_40"/>
    <property type="match status" value="1"/>
</dbReference>
<dbReference type="FunFam" id="1.10.150.80:FF:000002">
    <property type="entry name" value="ATP-dependent DNA helicase RecQ"/>
    <property type="match status" value="1"/>
</dbReference>
<dbReference type="InterPro" id="IPR018982">
    <property type="entry name" value="RQC_domain"/>
</dbReference>
<dbReference type="Gene3D" id="1.10.10.10">
    <property type="entry name" value="Winged helix-like DNA-binding domain superfamily/Winged helix DNA-binding domain"/>
    <property type="match status" value="1"/>
</dbReference>
<dbReference type="InterPro" id="IPR014001">
    <property type="entry name" value="Helicase_ATP-bd"/>
</dbReference>
<dbReference type="InterPro" id="IPR002121">
    <property type="entry name" value="HRDC_dom"/>
</dbReference>
<evidence type="ECO:0000256" key="16">
    <source>
        <dbReference type="NCBIfam" id="TIGR01389"/>
    </source>
</evidence>
<dbReference type="SMART" id="SM00487">
    <property type="entry name" value="DEXDc"/>
    <property type="match status" value="1"/>
</dbReference>
<evidence type="ECO:0000259" key="17">
    <source>
        <dbReference type="PROSITE" id="PS50967"/>
    </source>
</evidence>
<dbReference type="PANTHER" id="PTHR13710:SF105">
    <property type="entry name" value="ATP-DEPENDENT DNA HELICASE Q1"/>
    <property type="match status" value="1"/>
</dbReference>
<keyword evidence="5" id="KW-0547">Nucleotide-binding</keyword>
<keyword evidence="12" id="KW-0233">DNA recombination</keyword>